<comment type="caution">
    <text evidence="3">The sequence shown here is derived from an EMBL/GenBank/DDBJ whole genome shotgun (WGS) entry which is preliminary data.</text>
</comment>
<dbReference type="EMBL" id="DSYZ01000139">
    <property type="protein sequence ID" value="HGT83545.1"/>
    <property type="molecule type" value="Genomic_DNA"/>
</dbReference>
<feature type="domain" description="Pyrroline-5-carboxylate reductase catalytic N-terminal" evidence="2">
    <location>
        <begin position="2"/>
        <end position="102"/>
    </location>
</feature>
<evidence type="ECO:0000313" key="3">
    <source>
        <dbReference type="EMBL" id="HGT83545.1"/>
    </source>
</evidence>
<accession>A0A7J3M5I0</accession>
<reference evidence="3" key="1">
    <citation type="journal article" date="2020" name="mSystems">
        <title>Genome- and Community-Level Interaction Insights into Carbon Utilization and Element Cycling Functions of Hydrothermarchaeota in Hydrothermal Sediment.</title>
        <authorList>
            <person name="Zhou Z."/>
            <person name="Liu Y."/>
            <person name="Xu W."/>
            <person name="Pan J."/>
            <person name="Luo Z.H."/>
            <person name="Li M."/>
        </authorList>
    </citation>
    <scope>NUCLEOTIDE SEQUENCE [LARGE SCALE GENOMIC DNA]</scope>
    <source>
        <strain evidence="3">SpSt-587</strain>
    </source>
</reference>
<protein>
    <submittedName>
        <fullName evidence="3">NADPH-dependent F420 reductase</fullName>
    </submittedName>
</protein>
<organism evidence="3">
    <name type="scientific">Archaeoglobus fulgidus</name>
    <dbReference type="NCBI Taxonomy" id="2234"/>
    <lineage>
        <taxon>Archaea</taxon>
        <taxon>Methanobacteriati</taxon>
        <taxon>Methanobacteriota</taxon>
        <taxon>Archaeoglobi</taxon>
        <taxon>Archaeoglobales</taxon>
        <taxon>Archaeoglobaceae</taxon>
        <taxon>Archaeoglobus</taxon>
    </lineage>
</organism>
<dbReference type="GO" id="GO:0016651">
    <property type="term" value="F:oxidoreductase activity, acting on NAD(P)H"/>
    <property type="evidence" value="ECO:0007669"/>
    <property type="project" value="InterPro"/>
</dbReference>
<dbReference type="GO" id="GO:0052851">
    <property type="term" value="F:ferric-chelate reductase (NADPH) activity"/>
    <property type="evidence" value="ECO:0007669"/>
    <property type="project" value="TreeGrafter"/>
</dbReference>
<dbReference type="GO" id="GO:0008823">
    <property type="term" value="F:cupric reductase (NADH) activity"/>
    <property type="evidence" value="ECO:0007669"/>
    <property type="project" value="TreeGrafter"/>
</dbReference>
<proteinExistence type="predicted"/>
<dbReference type="NCBIfam" id="TIGR01915">
    <property type="entry name" value="npdG"/>
    <property type="match status" value="1"/>
</dbReference>
<dbReference type="GO" id="GO:0050661">
    <property type="term" value="F:NADP binding"/>
    <property type="evidence" value="ECO:0007669"/>
    <property type="project" value="InterPro"/>
</dbReference>
<dbReference type="InterPro" id="IPR010185">
    <property type="entry name" value="NpdG"/>
</dbReference>
<gene>
    <name evidence="3" type="primary">npdG</name>
    <name evidence="3" type="ORF">ENT52_07470</name>
</gene>
<dbReference type="GO" id="GO:0070967">
    <property type="term" value="F:coenzyme F420 binding"/>
    <property type="evidence" value="ECO:0007669"/>
    <property type="project" value="InterPro"/>
</dbReference>
<dbReference type="Gene3D" id="3.40.50.720">
    <property type="entry name" value="NAD(P)-binding Rossmann-like Domain"/>
    <property type="match status" value="1"/>
</dbReference>
<name>A0A7J3M5I0_ARCFL</name>
<dbReference type="Pfam" id="PF03807">
    <property type="entry name" value="F420_oxidored"/>
    <property type="match status" value="1"/>
</dbReference>
<dbReference type="InterPro" id="IPR028939">
    <property type="entry name" value="P5C_Rdtase_cat_N"/>
</dbReference>
<dbReference type="GO" id="GO:0015677">
    <property type="term" value="P:copper ion import"/>
    <property type="evidence" value="ECO:0007669"/>
    <property type="project" value="TreeGrafter"/>
</dbReference>
<dbReference type="SUPFAM" id="SSF51735">
    <property type="entry name" value="NAD(P)-binding Rossmann-fold domains"/>
    <property type="match status" value="1"/>
</dbReference>
<keyword evidence="1" id="KW-0560">Oxidoreductase</keyword>
<evidence type="ECO:0000259" key="2">
    <source>
        <dbReference type="Pfam" id="PF03807"/>
    </source>
</evidence>
<evidence type="ECO:0000256" key="1">
    <source>
        <dbReference type="ARBA" id="ARBA00023002"/>
    </source>
</evidence>
<dbReference type="InterPro" id="IPR051267">
    <property type="entry name" value="STEAP_metalloreductase"/>
</dbReference>
<dbReference type="PANTHER" id="PTHR14239:SF0">
    <property type="entry name" value="F420-DEPENDENT NADP REDUCTASE"/>
    <property type="match status" value="1"/>
</dbReference>
<sequence>MKIAVLGGTGNLGIGLSLRLAILGYEVVVGSRSEEKAKAKAEEYLKILSEHGYAGKITGAVNAEASRQCDLAVITVPYEQAFTLAESLRNELAGKIVVSPLVPMKKEGKLFRYVELPEGSAGEKIARILKDSKVVSAYHNIPADRFANLNSSFEWDVLVCGDDFEAKKAVVEVTNEIKGLRALDCGDLKNSKIVESLTVLILNVMIANKLKELGVKFC</sequence>
<dbReference type="PANTHER" id="PTHR14239">
    <property type="entry name" value="DUDULIN-RELATED"/>
    <property type="match status" value="1"/>
</dbReference>
<dbReference type="InterPro" id="IPR036291">
    <property type="entry name" value="NAD(P)-bd_dom_sf"/>
</dbReference>
<dbReference type="GO" id="GO:0006740">
    <property type="term" value="P:NADPH regeneration"/>
    <property type="evidence" value="ECO:0007669"/>
    <property type="project" value="InterPro"/>
</dbReference>
<dbReference type="GO" id="GO:0005886">
    <property type="term" value="C:plasma membrane"/>
    <property type="evidence" value="ECO:0007669"/>
    <property type="project" value="TreeGrafter"/>
</dbReference>
<dbReference type="AlphaFoldDB" id="A0A7J3M5I0"/>